<gene>
    <name evidence="1" type="ORF">K504DRAFT_502953</name>
</gene>
<accession>A0A6G1K807</accession>
<keyword evidence="2" id="KW-1185">Reference proteome</keyword>
<dbReference type="EMBL" id="MU005771">
    <property type="protein sequence ID" value="KAF2708948.1"/>
    <property type="molecule type" value="Genomic_DNA"/>
</dbReference>
<name>A0A6G1K807_9PLEO</name>
<dbReference type="Proteomes" id="UP000799428">
    <property type="component" value="Unassembled WGS sequence"/>
</dbReference>
<evidence type="ECO:0000313" key="1">
    <source>
        <dbReference type="EMBL" id="KAF2708948.1"/>
    </source>
</evidence>
<dbReference type="AlphaFoldDB" id="A0A6G1K807"/>
<protein>
    <submittedName>
        <fullName evidence="1">Uncharacterized protein</fullName>
    </submittedName>
</protein>
<proteinExistence type="predicted"/>
<reference evidence="1" key="1">
    <citation type="journal article" date="2020" name="Stud. Mycol.">
        <title>101 Dothideomycetes genomes: a test case for predicting lifestyles and emergence of pathogens.</title>
        <authorList>
            <person name="Haridas S."/>
            <person name="Albert R."/>
            <person name="Binder M."/>
            <person name="Bloem J."/>
            <person name="Labutti K."/>
            <person name="Salamov A."/>
            <person name="Andreopoulos B."/>
            <person name="Baker S."/>
            <person name="Barry K."/>
            <person name="Bills G."/>
            <person name="Bluhm B."/>
            <person name="Cannon C."/>
            <person name="Castanera R."/>
            <person name="Culley D."/>
            <person name="Daum C."/>
            <person name="Ezra D."/>
            <person name="Gonzalez J."/>
            <person name="Henrissat B."/>
            <person name="Kuo A."/>
            <person name="Liang C."/>
            <person name="Lipzen A."/>
            <person name="Lutzoni F."/>
            <person name="Magnuson J."/>
            <person name="Mondo S."/>
            <person name="Nolan M."/>
            <person name="Ohm R."/>
            <person name="Pangilinan J."/>
            <person name="Park H.-J."/>
            <person name="Ramirez L."/>
            <person name="Alfaro M."/>
            <person name="Sun H."/>
            <person name="Tritt A."/>
            <person name="Yoshinaga Y."/>
            <person name="Zwiers L.-H."/>
            <person name="Turgeon B."/>
            <person name="Goodwin S."/>
            <person name="Spatafora J."/>
            <person name="Crous P."/>
            <person name="Grigoriev I."/>
        </authorList>
    </citation>
    <scope>NUCLEOTIDE SEQUENCE</scope>
    <source>
        <strain evidence="1">CBS 279.74</strain>
    </source>
</reference>
<evidence type="ECO:0000313" key="2">
    <source>
        <dbReference type="Proteomes" id="UP000799428"/>
    </source>
</evidence>
<organism evidence="1 2">
    <name type="scientific">Pleomassaria siparia CBS 279.74</name>
    <dbReference type="NCBI Taxonomy" id="1314801"/>
    <lineage>
        <taxon>Eukaryota</taxon>
        <taxon>Fungi</taxon>
        <taxon>Dikarya</taxon>
        <taxon>Ascomycota</taxon>
        <taxon>Pezizomycotina</taxon>
        <taxon>Dothideomycetes</taxon>
        <taxon>Pleosporomycetidae</taxon>
        <taxon>Pleosporales</taxon>
        <taxon>Pleomassariaceae</taxon>
        <taxon>Pleomassaria</taxon>
    </lineage>
</organism>
<sequence>MRASLEHMQDTKTPKTMQKASAAAVVLGPGTAGTAGTVGSDMDTVVVWRIEDDGGGGGGGGAAAADALMPMVLHASLVFATNELSTELCQRAARVCTTAPLHHCTTTTAPQRVPLGQPPLISQLQKCLPSALASALSHANRASRLTDIQLCTLQPLAWSATGG</sequence>